<dbReference type="SUPFAM" id="SSF55874">
    <property type="entry name" value="ATPase domain of HSP90 chaperone/DNA topoisomerase II/histidine kinase"/>
    <property type="match status" value="1"/>
</dbReference>
<keyword evidence="2 5" id="KW-0418">Kinase</keyword>
<dbReference type="InterPro" id="IPR036890">
    <property type="entry name" value="HATPase_C_sf"/>
</dbReference>
<keyword evidence="3" id="KW-0812">Transmembrane</keyword>
<feature type="transmembrane region" description="Helical" evidence="3">
    <location>
        <begin position="86"/>
        <end position="106"/>
    </location>
</feature>
<dbReference type="GO" id="GO:0000155">
    <property type="term" value="F:phosphorelay sensor kinase activity"/>
    <property type="evidence" value="ECO:0007669"/>
    <property type="project" value="InterPro"/>
</dbReference>
<feature type="transmembrane region" description="Helical" evidence="3">
    <location>
        <begin position="57"/>
        <end position="74"/>
    </location>
</feature>
<organism evidence="5">
    <name type="scientific">bioreactor metagenome</name>
    <dbReference type="NCBI Taxonomy" id="1076179"/>
    <lineage>
        <taxon>unclassified sequences</taxon>
        <taxon>metagenomes</taxon>
        <taxon>ecological metagenomes</taxon>
    </lineage>
</organism>
<keyword evidence="1 5" id="KW-0808">Transferase</keyword>
<evidence type="ECO:0000259" key="4">
    <source>
        <dbReference type="PROSITE" id="PS50109"/>
    </source>
</evidence>
<dbReference type="Pfam" id="PF07730">
    <property type="entry name" value="HisKA_3"/>
    <property type="match status" value="1"/>
</dbReference>
<evidence type="ECO:0000256" key="1">
    <source>
        <dbReference type="ARBA" id="ARBA00022679"/>
    </source>
</evidence>
<proteinExistence type="predicted"/>
<dbReference type="PANTHER" id="PTHR24421">
    <property type="entry name" value="NITRATE/NITRITE SENSOR PROTEIN NARX-RELATED"/>
    <property type="match status" value="1"/>
</dbReference>
<dbReference type="InterPro" id="IPR005467">
    <property type="entry name" value="His_kinase_dom"/>
</dbReference>
<dbReference type="AlphaFoldDB" id="A0A644YK15"/>
<dbReference type="EMBL" id="VSSQ01005399">
    <property type="protein sequence ID" value="MPM28992.1"/>
    <property type="molecule type" value="Genomic_DNA"/>
</dbReference>
<evidence type="ECO:0000256" key="3">
    <source>
        <dbReference type="SAM" id="Phobius"/>
    </source>
</evidence>
<feature type="transmembrane region" description="Helical" evidence="3">
    <location>
        <begin position="28"/>
        <end position="50"/>
    </location>
</feature>
<dbReference type="InterPro" id="IPR003594">
    <property type="entry name" value="HATPase_dom"/>
</dbReference>
<evidence type="ECO:0000313" key="5">
    <source>
        <dbReference type="EMBL" id="MPM28992.1"/>
    </source>
</evidence>
<dbReference type="InterPro" id="IPR017205">
    <property type="entry name" value="Sig_transdc_His_kinase_ChrS"/>
</dbReference>
<dbReference type="PIRSF" id="PIRSF037434">
    <property type="entry name" value="STHK_ChrS"/>
    <property type="match status" value="1"/>
</dbReference>
<sequence>MNSSPESPNLRAAVRTYLSETFSNMGPVWPFFALVTVAMIVIYGITLANVPALHQPWLLIVFTVAMILHTALHWCSPLAAKSPTASLLYLFVQLSLLLGMVFLTRFEPLTLGLFMGMAGEMLGVIRPLKRSIFAVLALIATVLLLHGWMYGWVDAWSFFITLFPLTFFVVIYVYLFTKQLEEKQRAESLLKELEVAHKQLGEYAVQIEDLTLNNERQRMARELHDTLSQGLAGVILQLEAAWQHLENGNSEKAQAIVKQAGTRARSTLAEARQVIDDLRNNTPAAISLDEYIRDRAEHFTSLTGLPCELNLDASLPINNELAQHIEKIVSEGLTNILRHASASKSWVSLHREDGLVRLEIGDDGQGFDAQELASNGHYGLVGIRERTRLNQGTFQIQSTPGKGTCLVVTFPISMDMETL</sequence>
<dbReference type="PANTHER" id="PTHR24421:SF55">
    <property type="entry name" value="SENSOR HISTIDINE KINASE YDFH"/>
    <property type="match status" value="1"/>
</dbReference>
<protein>
    <submittedName>
        <fullName evidence="5">Sensor histidine kinase LiaS</fullName>
        <ecNumber evidence="5">2.7.13.3</ecNumber>
    </submittedName>
</protein>
<keyword evidence="3" id="KW-0472">Membrane</keyword>
<feature type="transmembrane region" description="Helical" evidence="3">
    <location>
        <begin position="155"/>
        <end position="175"/>
    </location>
</feature>
<dbReference type="GO" id="GO:0016020">
    <property type="term" value="C:membrane"/>
    <property type="evidence" value="ECO:0007669"/>
    <property type="project" value="InterPro"/>
</dbReference>
<dbReference type="InterPro" id="IPR050482">
    <property type="entry name" value="Sensor_HK_TwoCompSys"/>
</dbReference>
<evidence type="ECO:0000256" key="2">
    <source>
        <dbReference type="ARBA" id="ARBA00022777"/>
    </source>
</evidence>
<dbReference type="GO" id="GO:0046983">
    <property type="term" value="F:protein dimerization activity"/>
    <property type="evidence" value="ECO:0007669"/>
    <property type="project" value="InterPro"/>
</dbReference>
<gene>
    <name evidence="5" type="primary">liaS_4</name>
    <name evidence="5" type="ORF">SDC9_75530</name>
</gene>
<dbReference type="Gene3D" id="3.30.565.10">
    <property type="entry name" value="Histidine kinase-like ATPase, C-terminal domain"/>
    <property type="match status" value="1"/>
</dbReference>
<dbReference type="Pfam" id="PF02518">
    <property type="entry name" value="HATPase_c"/>
    <property type="match status" value="1"/>
</dbReference>
<reference evidence="5" key="1">
    <citation type="submission" date="2019-08" db="EMBL/GenBank/DDBJ databases">
        <authorList>
            <person name="Kucharzyk K."/>
            <person name="Murdoch R.W."/>
            <person name="Higgins S."/>
            <person name="Loffler F."/>
        </authorList>
    </citation>
    <scope>NUCLEOTIDE SEQUENCE</scope>
</reference>
<dbReference type="SMART" id="SM00387">
    <property type="entry name" value="HATPase_c"/>
    <property type="match status" value="1"/>
</dbReference>
<keyword evidence="3" id="KW-1133">Transmembrane helix</keyword>
<accession>A0A644YK15</accession>
<dbReference type="CDD" id="cd16917">
    <property type="entry name" value="HATPase_UhpB-NarQ-NarX-like"/>
    <property type="match status" value="1"/>
</dbReference>
<name>A0A644YK15_9ZZZZ</name>
<dbReference type="PROSITE" id="PS50109">
    <property type="entry name" value="HIS_KIN"/>
    <property type="match status" value="1"/>
</dbReference>
<dbReference type="Gene3D" id="1.20.5.1930">
    <property type="match status" value="1"/>
</dbReference>
<comment type="caution">
    <text evidence="5">The sequence shown here is derived from an EMBL/GenBank/DDBJ whole genome shotgun (WGS) entry which is preliminary data.</text>
</comment>
<dbReference type="InterPro" id="IPR011712">
    <property type="entry name" value="Sig_transdc_His_kin_sub3_dim/P"/>
</dbReference>
<feature type="transmembrane region" description="Helical" evidence="3">
    <location>
        <begin position="127"/>
        <end position="149"/>
    </location>
</feature>
<feature type="domain" description="Histidine kinase" evidence="4">
    <location>
        <begin position="218"/>
        <end position="414"/>
    </location>
</feature>
<dbReference type="EC" id="2.7.13.3" evidence="5"/>